<gene>
    <name evidence="1" type="ORF">GCM10010347_26220</name>
</gene>
<comment type="caution">
    <text evidence="1">The sequence shown here is derived from an EMBL/GenBank/DDBJ whole genome shotgun (WGS) entry which is preliminary data.</text>
</comment>
<evidence type="ECO:0000313" key="1">
    <source>
        <dbReference type="EMBL" id="GHB55079.1"/>
    </source>
</evidence>
<dbReference type="EMBL" id="BMVP01000004">
    <property type="protein sequence ID" value="GHB55079.1"/>
    <property type="molecule type" value="Genomic_DNA"/>
</dbReference>
<protein>
    <recommendedName>
        <fullName evidence="3">TetR family transcriptional regulator</fullName>
    </recommendedName>
</protein>
<proteinExistence type="predicted"/>
<evidence type="ECO:0000313" key="2">
    <source>
        <dbReference type="Proteomes" id="UP000642673"/>
    </source>
</evidence>
<evidence type="ECO:0008006" key="3">
    <source>
        <dbReference type="Google" id="ProtNLM"/>
    </source>
</evidence>
<reference evidence="2" key="1">
    <citation type="journal article" date="2019" name="Int. J. Syst. Evol. Microbiol.">
        <title>The Global Catalogue of Microorganisms (GCM) 10K type strain sequencing project: providing services to taxonomists for standard genome sequencing and annotation.</title>
        <authorList>
            <consortium name="The Broad Institute Genomics Platform"/>
            <consortium name="The Broad Institute Genome Sequencing Center for Infectious Disease"/>
            <person name="Wu L."/>
            <person name="Ma J."/>
        </authorList>
    </citation>
    <scope>NUCLEOTIDE SEQUENCE [LARGE SCALE GENOMIC DNA]</scope>
    <source>
        <strain evidence="2">JCM 4738</strain>
    </source>
</reference>
<name>A0ABQ3EVQ0_9ACTN</name>
<sequence length="146" mass="15805">MCLLHWHGEPPYGLTVLGLPADRLSEAEEAAGTALAGLVLPTSWQDADPALRRSVVAACRPVGAVRLWHVTDERPDTDAARARRDCLRALADEWPQAGPVADQSRLPGLNALLGLTALVCRMPPEVWLDAEEDLLDIYDTYTVGGL</sequence>
<accession>A0ABQ3EVQ0</accession>
<keyword evidence="2" id="KW-1185">Reference proteome</keyword>
<dbReference type="Proteomes" id="UP000642673">
    <property type="component" value="Unassembled WGS sequence"/>
</dbReference>
<organism evidence="1 2">
    <name type="scientific">Streptomyces cirratus</name>
    <dbReference type="NCBI Taxonomy" id="68187"/>
    <lineage>
        <taxon>Bacteria</taxon>
        <taxon>Bacillati</taxon>
        <taxon>Actinomycetota</taxon>
        <taxon>Actinomycetes</taxon>
        <taxon>Kitasatosporales</taxon>
        <taxon>Streptomycetaceae</taxon>
        <taxon>Streptomyces</taxon>
    </lineage>
</organism>